<proteinExistence type="predicted"/>
<accession>A0A7I4EPX1</accession>
<keyword evidence="2" id="KW-1185">Reference proteome</keyword>
<evidence type="ECO:0000313" key="1">
    <source>
        <dbReference type="EnsemblPlants" id="PAC:32908528.CDS.1"/>
    </source>
</evidence>
<reference evidence="1 2" key="2">
    <citation type="journal article" date="2018" name="Plant J.">
        <title>The Physcomitrella patens chromosome-scale assembly reveals moss genome structure and evolution.</title>
        <authorList>
            <person name="Lang D."/>
            <person name="Ullrich K.K."/>
            <person name="Murat F."/>
            <person name="Fuchs J."/>
            <person name="Jenkins J."/>
            <person name="Haas F.B."/>
            <person name="Piednoel M."/>
            <person name="Gundlach H."/>
            <person name="Van Bel M."/>
            <person name="Meyberg R."/>
            <person name="Vives C."/>
            <person name="Morata J."/>
            <person name="Symeonidi A."/>
            <person name="Hiss M."/>
            <person name="Muchero W."/>
            <person name="Kamisugi Y."/>
            <person name="Saleh O."/>
            <person name="Blanc G."/>
            <person name="Decker E.L."/>
            <person name="van Gessel N."/>
            <person name="Grimwood J."/>
            <person name="Hayes R.D."/>
            <person name="Graham S.W."/>
            <person name="Gunter L.E."/>
            <person name="McDaniel S.F."/>
            <person name="Hoernstein S.N.W."/>
            <person name="Larsson A."/>
            <person name="Li F.W."/>
            <person name="Perroud P.F."/>
            <person name="Phillips J."/>
            <person name="Ranjan P."/>
            <person name="Rokshar D.S."/>
            <person name="Rothfels C.J."/>
            <person name="Schneider L."/>
            <person name="Shu S."/>
            <person name="Stevenson D.W."/>
            <person name="Thummler F."/>
            <person name="Tillich M."/>
            <person name="Villarreal Aguilar J.C."/>
            <person name="Widiez T."/>
            <person name="Wong G.K."/>
            <person name="Wymore A."/>
            <person name="Zhang Y."/>
            <person name="Zimmer A.D."/>
            <person name="Quatrano R.S."/>
            <person name="Mayer K.F.X."/>
            <person name="Goodstein D."/>
            <person name="Casacuberta J.M."/>
            <person name="Vandepoele K."/>
            <person name="Reski R."/>
            <person name="Cuming A.C."/>
            <person name="Tuskan G.A."/>
            <person name="Maumus F."/>
            <person name="Salse J."/>
            <person name="Schmutz J."/>
            <person name="Rensing S.A."/>
        </authorList>
    </citation>
    <scope>NUCLEOTIDE SEQUENCE [LARGE SCALE GENOMIC DNA]</scope>
    <source>
        <strain evidence="1 2">cv. Gransden 2004</strain>
    </source>
</reference>
<protein>
    <submittedName>
        <fullName evidence="1">Uncharacterized protein</fullName>
    </submittedName>
</protein>
<dbReference type="EMBL" id="ABEU02000017">
    <property type="status" value="NOT_ANNOTATED_CDS"/>
    <property type="molecule type" value="Genomic_DNA"/>
</dbReference>
<dbReference type="EnsemblPlants" id="Pp3c17_6870V3.1">
    <property type="protein sequence ID" value="PAC:32908528.CDS.1"/>
    <property type="gene ID" value="Pp3c17_6870"/>
</dbReference>
<organism evidence="1 2">
    <name type="scientific">Physcomitrium patens</name>
    <name type="common">Spreading-leaved earth moss</name>
    <name type="synonym">Physcomitrella patens</name>
    <dbReference type="NCBI Taxonomy" id="3218"/>
    <lineage>
        <taxon>Eukaryota</taxon>
        <taxon>Viridiplantae</taxon>
        <taxon>Streptophyta</taxon>
        <taxon>Embryophyta</taxon>
        <taxon>Bryophyta</taxon>
        <taxon>Bryophytina</taxon>
        <taxon>Bryopsida</taxon>
        <taxon>Funariidae</taxon>
        <taxon>Funariales</taxon>
        <taxon>Funariaceae</taxon>
        <taxon>Physcomitrium</taxon>
    </lineage>
</organism>
<sequence length="46" mass="5253">MTSLLNELSNITSLTTFDIRNFLSLILLSNNFSNFTSLTILRIKEC</sequence>
<name>A0A7I4EPX1_PHYPA</name>
<reference evidence="1 2" key="1">
    <citation type="journal article" date="2008" name="Science">
        <title>The Physcomitrella genome reveals evolutionary insights into the conquest of land by plants.</title>
        <authorList>
            <person name="Rensing S."/>
            <person name="Lang D."/>
            <person name="Zimmer A."/>
            <person name="Terry A."/>
            <person name="Salamov A."/>
            <person name="Shapiro H."/>
            <person name="Nishiyama T."/>
            <person name="Perroud P.-F."/>
            <person name="Lindquist E."/>
            <person name="Kamisugi Y."/>
            <person name="Tanahashi T."/>
            <person name="Sakakibara K."/>
            <person name="Fujita T."/>
            <person name="Oishi K."/>
            <person name="Shin-I T."/>
            <person name="Kuroki Y."/>
            <person name="Toyoda A."/>
            <person name="Suzuki Y."/>
            <person name="Hashimoto A."/>
            <person name="Yamaguchi K."/>
            <person name="Sugano A."/>
            <person name="Kohara Y."/>
            <person name="Fujiyama A."/>
            <person name="Anterola A."/>
            <person name="Aoki S."/>
            <person name="Ashton N."/>
            <person name="Barbazuk W.B."/>
            <person name="Barker E."/>
            <person name="Bennetzen J."/>
            <person name="Bezanilla M."/>
            <person name="Blankenship R."/>
            <person name="Cho S.H."/>
            <person name="Dutcher S."/>
            <person name="Estelle M."/>
            <person name="Fawcett J.A."/>
            <person name="Gundlach H."/>
            <person name="Hanada K."/>
            <person name="Heyl A."/>
            <person name="Hicks K.A."/>
            <person name="Hugh J."/>
            <person name="Lohr M."/>
            <person name="Mayer K."/>
            <person name="Melkozernov A."/>
            <person name="Murata T."/>
            <person name="Nelson D."/>
            <person name="Pils B."/>
            <person name="Prigge M."/>
            <person name="Reiss B."/>
            <person name="Renner T."/>
            <person name="Rombauts S."/>
            <person name="Rushton P."/>
            <person name="Sanderfoot A."/>
            <person name="Schween G."/>
            <person name="Shiu S.-H."/>
            <person name="Stueber K."/>
            <person name="Theodoulou F.L."/>
            <person name="Tu H."/>
            <person name="Van de Peer Y."/>
            <person name="Verrier P.J."/>
            <person name="Waters E."/>
            <person name="Wood A."/>
            <person name="Yang L."/>
            <person name="Cove D."/>
            <person name="Cuming A."/>
            <person name="Hasebe M."/>
            <person name="Lucas S."/>
            <person name="Mishler D.B."/>
            <person name="Reski R."/>
            <person name="Grigoriev I."/>
            <person name="Quatrano R.S."/>
            <person name="Boore J.L."/>
        </authorList>
    </citation>
    <scope>NUCLEOTIDE SEQUENCE [LARGE SCALE GENOMIC DNA]</scope>
    <source>
        <strain evidence="1 2">cv. Gransden 2004</strain>
    </source>
</reference>
<dbReference type="Proteomes" id="UP000006727">
    <property type="component" value="Chromosome 17"/>
</dbReference>
<dbReference type="Gramene" id="Pp3c17_6870V3.1">
    <property type="protein sequence ID" value="PAC:32908528.CDS.1"/>
    <property type="gene ID" value="Pp3c17_6870"/>
</dbReference>
<reference evidence="1" key="3">
    <citation type="submission" date="2020-12" db="UniProtKB">
        <authorList>
            <consortium name="EnsemblPlants"/>
        </authorList>
    </citation>
    <scope>IDENTIFICATION</scope>
</reference>
<evidence type="ECO:0000313" key="2">
    <source>
        <dbReference type="Proteomes" id="UP000006727"/>
    </source>
</evidence>